<evidence type="ECO:0000313" key="2">
    <source>
        <dbReference type="Proteomes" id="UP001629235"/>
    </source>
</evidence>
<keyword evidence="2" id="KW-1185">Reference proteome</keyword>
<accession>A0ACC7N8Z3</accession>
<dbReference type="Proteomes" id="UP001629235">
    <property type="component" value="Unassembled WGS sequence"/>
</dbReference>
<gene>
    <name evidence="1" type="ORF">PQR01_08815</name>
</gene>
<proteinExistence type="predicted"/>
<evidence type="ECO:0000313" key="1">
    <source>
        <dbReference type="EMBL" id="MFM0103579.1"/>
    </source>
</evidence>
<dbReference type="EMBL" id="JAQQDW010000012">
    <property type="protein sequence ID" value="MFM0103579.1"/>
    <property type="molecule type" value="Genomic_DNA"/>
</dbReference>
<sequence length="126" mass="13336">MIDFDLNTERGTDSPDASAGVNATGYGVRWTGAIQATQDGTYTFSIGSDNVARLWINGVKVIDKKSATQSTVVGKVWLAAKQRASIKVEYVHGTGPASMHLLWSNPAADNPGVLRIVPSDSLVTSS</sequence>
<comment type="caution">
    <text evidence="1">The sequence shown here is derived from an EMBL/GenBank/DDBJ whole genome shotgun (WGS) entry which is preliminary data.</text>
</comment>
<organism evidence="1 2">
    <name type="scientific">Paraburkholderia rhynchosiae</name>
    <dbReference type="NCBI Taxonomy" id="487049"/>
    <lineage>
        <taxon>Bacteria</taxon>
        <taxon>Pseudomonadati</taxon>
        <taxon>Pseudomonadota</taxon>
        <taxon>Betaproteobacteria</taxon>
        <taxon>Burkholderiales</taxon>
        <taxon>Burkholderiaceae</taxon>
        <taxon>Paraburkholderia</taxon>
    </lineage>
</organism>
<protein>
    <submittedName>
        <fullName evidence="1">PA14 domain-containing protein</fullName>
    </submittedName>
</protein>
<reference evidence="1 2" key="1">
    <citation type="journal article" date="2024" name="Chem. Sci.">
        <title>Discovery of megapolipeptins by genome mining of a Burkholderiales bacteria collection.</title>
        <authorList>
            <person name="Paulo B.S."/>
            <person name="Recchia M.J.J."/>
            <person name="Lee S."/>
            <person name="Fergusson C.H."/>
            <person name="Romanowski S.B."/>
            <person name="Hernandez A."/>
            <person name="Krull N."/>
            <person name="Liu D.Y."/>
            <person name="Cavanagh H."/>
            <person name="Bos A."/>
            <person name="Gray C.A."/>
            <person name="Murphy B.T."/>
            <person name="Linington R.G."/>
            <person name="Eustaquio A.S."/>
        </authorList>
    </citation>
    <scope>NUCLEOTIDE SEQUENCE [LARGE SCALE GENOMIC DNA]</scope>
    <source>
        <strain evidence="1 2">RL18-126-BIB-B</strain>
    </source>
</reference>
<name>A0ACC7N8Z3_9BURK</name>